<reference evidence="1 2" key="1">
    <citation type="submission" date="2016-07" db="EMBL/GenBank/DDBJ databases">
        <title>High microdiversification within the ubiquitous acI lineage of Actinobacteria.</title>
        <authorList>
            <person name="Neuenschwander S.M."/>
            <person name="Salcher M."/>
            <person name="Ghai R."/>
            <person name="Pernthaler J."/>
        </authorList>
    </citation>
    <scope>NUCLEOTIDE SEQUENCE [LARGE SCALE GENOMIC DNA]</scope>
    <source>
        <strain evidence="1">MMS-21-160</strain>
    </source>
</reference>
<dbReference type="GO" id="GO:0004519">
    <property type="term" value="F:endonuclease activity"/>
    <property type="evidence" value="ECO:0007669"/>
    <property type="project" value="UniProtKB-KW"/>
</dbReference>
<dbReference type="Gene3D" id="1.10.30.50">
    <property type="match status" value="1"/>
</dbReference>
<dbReference type="OrthoDB" id="4833339at2"/>
<dbReference type="CDD" id="cd00085">
    <property type="entry name" value="HNHc"/>
    <property type="match status" value="1"/>
</dbReference>
<sequence>MFEIGVLEKRFEYSYRYLKFFDDSNDKSWIDSFLELESNEQWGLPELLVLLHPKWYKQLDISLASNDPRGPKSFSSGPVAQPCASEKYWGYKCPVSNAIIHTDHIFPWSRGGATHFQNATYLCDEHNIMKFTDIHTMPWEILFEHNKWVRNSLEILIACARTKSELKFYFPETQLKSK</sequence>
<dbReference type="Proteomes" id="UP000217171">
    <property type="component" value="Chromosome"/>
</dbReference>
<keyword evidence="1" id="KW-0540">Nuclease</keyword>
<evidence type="ECO:0000313" key="2">
    <source>
        <dbReference type="Proteomes" id="UP000217171"/>
    </source>
</evidence>
<accession>A0A249K8K6</accession>
<dbReference type="KEGG" id="nhi:B1s21160_02080"/>
<evidence type="ECO:0000313" key="1">
    <source>
        <dbReference type="EMBL" id="ASY13140.1"/>
    </source>
</evidence>
<proteinExistence type="predicted"/>
<gene>
    <name evidence="1" type="ORF">B1s21160_02080</name>
</gene>
<keyword evidence="1" id="KW-0378">Hydrolase</keyword>
<dbReference type="EMBL" id="CP016771">
    <property type="protein sequence ID" value="ASY13140.1"/>
    <property type="molecule type" value="Genomic_DNA"/>
</dbReference>
<dbReference type="AlphaFoldDB" id="A0A249K8K6"/>
<dbReference type="RefSeq" id="WP_095672226.1">
    <property type="nucleotide sequence ID" value="NZ_CP016771.1"/>
</dbReference>
<name>A0A249K8K6_9ACTN</name>
<dbReference type="InterPro" id="IPR003615">
    <property type="entry name" value="HNH_nuc"/>
</dbReference>
<keyword evidence="1" id="KW-0255">Endonuclease</keyword>
<protein>
    <submittedName>
        <fullName evidence="1">Putative HNH endonuclease</fullName>
    </submittedName>
</protein>
<keyword evidence="2" id="KW-1185">Reference proteome</keyword>
<organism evidence="1 2">
    <name type="scientific">Candidatus Nanopelagicus hibericus</name>
    <dbReference type="NCBI Taxonomy" id="1884915"/>
    <lineage>
        <taxon>Bacteria</taxon>
        <taxon>Bacillati</taxon>
        <taxon>Actinomycetota</taxon>
        <taxon>Actinomycetes</taxon>
        <taxon>Candidatus Nanopelagicales</taxon>
        <taxon>Candidatus Nanopelagicaceae</taxon>
        <taxon>Candidatus Nanopelagicus</taxon>
    </lineage>
</organism>